<evidence type="ECO:0000313" key="1">
    <source>
        <dbReference type="EMBL" id="GKT22192.1"/>
    </source>
</evidence>
<keyword evidence="2" id="KW-1185">Reference proteome</keyword>
<proteinExistence type="predicted"/>
<dbReference type="EMBL" id="BQXS01006752">
    <property type="protein sequence ID" value="GKT22192.1"/>
    <property type="molecule type" value="Genomic_DNA"/>
</dbReference>
<comment type="caution">
    <text evidence="1">The sequence shown here is derived from an EMBL/GenBank/DDBJ whole genome shotgun (WGS) entry which is preliminary data.</text>
</comment>
<evidence type="ECO:0000313" key="2">
    <source>
        <dbReference type="Proteomes" id="UP001057375"/>
    </source>
</evidence>
<organism evidence="1 2">
    <name type="scientific">Aduncisulcus paluster</name>
    <dbReference type="NCBI Taxonomy" id="2918883"/>
    <lineage>
        <taxon>Eukaryota</taxon>
        <taxon>Metamonada</taxon>
        <taxon>Carpediemonas-like organisms</taxon>
        <taxon>Aduncisulcus</taxon>
    </lineage>
</organism>
<feature type="non-terminal residue" evidence="1">
    <location>
        <position position="65"/>
    </location>
</feature>
<accession>A0ABQ5K2C8</accession>
<reference evidence="1" key="1">
    <citation type="submission" date="2022-03" db="EMBL/GenBank/DDBJ databases">
        <title>Draft genome sequence of Aduncisulcus paluster, a free-living microaerophilic Fornicata.</title>
        <authorList>
            <person name="Yuyama I."/>
            <person name="Kume K."/>
            <person name="Tamura T."/>
            <person name="Inagaki Y."/>
            <person name="Hashimoto T."/>
        </authorList>
    </citation>
    <scope>NUCLEOTIDE SEQUENCE</scope>
    <source>
        <strain evidence="1">NY0171</strain>
    </source>
</reference>
<name>A0ABQ5K2C8_9EUKA</name>
<sequence>MKAMAINQHNEFWKQHRTVHGNVYGSVPKELIKPVHAEQLERFGWHEVNVNILDFGNKVEDEREL</sequence>
<gene>
    <name evidence="1" type="ORF">ADUPG1_004496</name>
</gene>
<dbReference type="Proteomes" id="UP001057375">
    <property type="component" value="Unassembled WGS sequence"/>
</dbReference>
<protein>
    <submittedName>
        <fullName evidence="1">Uncharacterized protein</fullName>
    </submittedName>
</protein>